<feature type="domain" description="C3H1-type" evidence="8">
    <location>
        <begin position="6"/>
        <end position="35"/>
    </location>
</feature>
<feature type="zinc finger region" description="C3H1-type" evidence="6">
    <location>
        <begin position="6"/>
        <end position="35"/>
    </location>
</feature>
<dbReference type="OrthoDB" id="5395350at2759"/>
<feature type="domain" description="C3H1-type" evidence="8">
    <location>
        <begin position="37"/>
        <end position="63"/>
    </location>
</feature>
<dbReference type="Proteomes" id="UP000813463">
    <property type="component" value="Chromosome 2"/>
</dbReference>
<dbReference type="GeneID" id="110792176"/>
<keyword evidence="2" id="KW-0677">Repeat</keyword>
<dbReference type="Pfam" id="PF15663">
    <property type="entry name" value="zf-CCCH_3"/>
    <property type="match status" value="1"/>
</dbReference>
<evidence type="ECO:0000256" key="5">
    <source>
        <dbReference type="ARBA" id="ARBA00023125"/>
    </source>
</evidence>
<sequence length="506" mass="57533">MEDELLKRNTDCVYFLASPFTCKKGVECEYRHSEMARLNPRDCWFWLSGTCFNPTCAFRHPPLESHNEASTDGAPPLLNQSSVPATKTKVPCYYYYNGFCNKGDRCPFLHEPGEAIGLKTKIANAVADSPVLPLDSKTSGRADREPVTAEKHSILSEMAMKSSSGLHNGHKQQAQHPANAIIPEPSISKQTYIPQCEETVAVKTVSLEPAECSIKSECEPSLDSDQSSEGIIDGNIVRDEWWESSPGFDVLVEGEDEEMMDDPEYLPALDGNDGDSKHLFMPHDFAHRAEYDERVFFDNGHYEPSEYFKDELRNSVPEYSSRRTQDREAKRIVERKRNILCVESPVGGRHDVDLRDYLSKRRMHGGYQETCDLRHVRDGRPESLQRHASIPRLHGRIASKVERHGVRLSRRMNDAEHRGRPRNSHHNGYRQHNGMHSWQSSSERRSYSKRDRYAQESTTFCEPKTLAATKVDRNRSSNNCSADFEGPKPLSEILKDKKKTVSSADV</sequence>
<feature type="domain" description="C3H1-type" evidence="8">
    <location>
        <begin position="86"/>
        <end position="113"/>
    </location>
</feature>
<keyword evidence="3 6" id="KW-0863">Zinc-finger</keyword>
<dbReference type="Gene3D" id="4.10.1000.10">
    <property type="entry name" value="Zinc finger, CCCH-type"/>
    <property type="match status" value="2"/>
</dbReference>
<feature type="zinc finger region" description="C3H1-type" evidence="6">
    <location>
        <begin position="37"/>
        <end position="63"/>
    </location>
</feature>
<dbReference type="AlphaFoldDB" id="A0A9R0IPK0"/>
<dbReference type="PANTHER" id="PTHR15725">
    <property type="entry name" value="ZN-FINGER, C-X8-C-X5-C-X3-H TYPE-CONTAINING"/>
    <property type="match status" value="1"/>
</dbReference>
<evidence type="ECO:0000256" key="2">
    <source>
        <dbReference type="ARBA" id="ARBA00022737"/>
    </source>
</evidence>
<proteinExistence type="predicted"/>
<dbReference type="SMART" id="SM00356">
    <property type="entry name" value="ZnF_C3H1"/>
    <property type="match status" value="3"/>
</dbReference>
<feature type="region of interest" description="Disordered" evidence="7">
    <location>
        <begin position="406"/>
        <end position="506"/>
    </location>
</feature>
<feature type="compositionally biased region" description="Basic and acidic residues" evidence="7">
    <location>
        <begin position="406"/>
        <end position="418"/>
    </location>
</feature>
<reference evidence="10" key="2">
    <citation type="submission" date="2025-08" db="UniProtKB">
        <authorList>
            <consortium name="RefSeq"/>
        </authorList>
    </citation>
    <scope>IDENTIFICATION</scope>
    <source>
        <tissue evidence="10">Leaf</tissue>
    </source>
</reference>
<evidence type="ECO:0000256" key="6">
    <source>
        <dbReference type="PROSITE-ProRule" id="PRU00723"/>
    </source>
</evidence>
<dbReference type="InterPro" id="IPR041686">
    <property type="entry name" value="Znf-CCCH_3"/>
</dbReference>
<evidence type="ECO:0000256" key="1">
    <source>
        <dbReference type="ARBA" id="ARBA00022723"/>
    </source>
</evidence>
<keyword evidence="4 6" id="KW-0862">Zinc</keyword>
<evidence type="ECO:0000259" key="8">
    <source>
        <dbReference type="PROSITE" id="PS50103"/>
    </source>
</evidence>
<accession>A0A9R0IPK0</accession>
<keyword evidence="1 6" id="KW-0479">Metal-binding</keyword>
<keyword evidence="9" id="KW-1185">Reference proteome</keyword>
<dbReference type="GO" id="GO:0003677">
    <property type="term" value="F:DNA binding"/>
    <property type="evidence" value="ECO:0007669"/>
    <property type="project" value="UniProtKB-KW"/>
</dbReference>
<dbReference type="SUPFAM" id="SSF90229">
    <property type="entry name" value="CCCH zinc finger"/>
    <property type="match status" value="1"/>
</dbReference>
<dbReference type="GO" id="GO:0008270">
    <property type="term" value="F:zinc ion binding"/>
    <property type="evidence" value="ECO:0007669"/>
    <property type="project" value="UniProtKB-KW"/>
</dbReference>
<evidence type="ECO:0000313" key="9">
    <source>
        <dbReference type="Proteomes" id="UP000813463"/>
    </source>
</evidence>
<organism evidence="9 10">
    <name type="scientific">Spinacia oleracea</name>
    <name type="common">Spinach</name>
    <dbReference type="NCBI Taxonomy" id="3562"/>
    <lineage>
        <taxon>Eukaryota</taxon>
        <taxon>Viridiplantae</taxon>
        <taxon>Streptophyta</taxon>
        <taxon>Embryophyta</taxon>
        <taxon>Tracheophyta</taxon>
        <taxon>Spermatophyta</taxon>
        <taxon>Magnoliopsida</taxon>
        <taxon>eudicotyledons</taxon>
        <taxon>Gunneridae</taxon>
        <taxon>Pentapetalae</taxon>
        <taxon>Caryophyllales</taxon>
        <taxon>Chenopodiaceae</taxon>
        <taxon>Chenopodioideae</taxon>
        <taxon>Anserineae</taxon>
        <taxon>Spinacia</taxon>
    </lineage>
</organism>
<dbReference type="FunFam" id="4.10.1000.10:FF:000021">
    <property type="entry name" value="Zinc finger CCCH domain-containing protein 17"/>
    <property type="match status" value="1"/>
</dbReference>
<dbReference type="PROSITE" id="PS50103">
    <property type="entry name" value="ZF_C3H1"/>
    <property type="match status" value="3"/>
</dbReference>
<dbReference type="InterPro" id="IPR036855">
    <property type="entry name" value="Znf_CCCH_sf"/>
</dbReference>
<dbReference type="PANTHER" id="PTHR15725:SF14">
    <property type="entry name" value="ZINC FINGER CCCH DOMAIN-CONTAINING PROTEIN 11A"/>
    <property type="match status" value="1"/>
</dbReference>
<dbReference type="Pfam" id="PF00642">
    <property type="entry name" value="zf-CCCH"/>
    <property type="match status" value="1"/>
</dbReference>
<feature type="compositionally biased region" description="Basic and acidic residues" evidence="7">
    <location>
        <begin position="442"/>
        <end position="454"/>
    </location>
</feature>
<reference evidence="9" key="1">
    <citation type="journal article" date="2021" name="Nat. Commun.">
        <title>Genomic analyses provide insights into spinach domestication and the genetic basis of agronomic traits.</title>
        <authorList>
            <person name="Cai X."/>
            <person name="Sun X."/>
            <person name="Xu C."/>
            <person name="Sun H."/>
            <person name="Wang X."/>
            <person name="Ge C."/>
            <person name="Zhang Z."/>
            <person name="Wang Q."/>
            <person name="Fei Z."/>
            <person name="Jiao C."/>
            <person name="Wang Q."/>
        </authorList>
    </citation>
    <scope>NUCLEOTIDE SEQUENCE [LARGE SCALE GENOMIC DNA]</scope>
    <source>
        <strain evidence="9">cv. Varoflay</strain>
    </source>
</reference>
<feature type="zinc finger region" description="C3H1-type" evidence="6">
    <location>
        <begin position="86"/>
        <end position="113"/>
    </location>
</feature>
<dbReference type="KEGG" id="soe:110792176"/>
<gene>
    <name evidence="10" type="primary">LOC110792176</name>
</gene>
<dbReference type="InterPro" id="IPR000571">
    <property type="entry name" value="Znf_CCCH"/>
</dbReference>
<evidence type="ECO:0000313" key="10">
    <source>
        <dbReference type="RefSeq" id="XP_021852678.1"/>
    </source>
</evidence>
<protein>
    <submittedName>
        <fullName evidence="10">Zinc finger CCCH domain-containing protein 32</fullName>
    </submittedName>
</protein>
<name>A0A9R0IPK0_SPIOL</name>
<evidence type="ECO:0000256" key="4">
    <source>
        <dbReference type="ARBA" id="ARBA00022833"/>
    </source>
</evidence>
<keyword evidence="5" id="KW-0238">DNA-binding</keyword>
<dbReference type="GO" id="GO:0003729">
    <property type="term" value="F:mRNA binding"/>
    <property type="evidence" value="ECO:0000318"/>
    <property type="project" value="GO_Central"/>
</dbReference>
<evidence type="ECO:0000256" key="3">
    <source>
        <dbReference type="ARBA" id="ARBA00022771"/>
    </source>
</evidence>
<dbReference type="RefSeq" id="XP_021852678.1">
    <property type="nucleotide sequence ID" value="XM_021996986.2"/>
</dbReference>
<feature type="compositionally biased region" description="Basic residues" evidence="7">
    <location>
        <begin position="419"/>
        <end position="429"/>
    </location>
</feature>
<evidence type="ECO:0000256" key="7">
    <source>
        <dbReference type="SAM" id="MobiDB-lite"/>
    </source>
</evidence>